<keyword evidence="3" id="KW-0328">Glycosyltransferase</keyword>
<dbReference type="PANTHER" id="PTHR11987:SF53">
    <property type="entry name" value="ALPHA-2,8-SIALYLTRANSFERASE 8F-LIKE"/>
    <property type="match status" value="1"/>
</dbReference>
<comment type="similarity">
    <text evidence="2">Belongs to the glycosyltransferase 29 family.</text>
</comment>
<keyword evidence="8" id="KW-0333">Golgi apparatus</keyword>
<evidence type="ECO:0000256" key="3">
    <source>
        <dbReference type="ARBA" id="ARBA00022676"/>
    </source>
</evidence>
<evidence type="ECO:0000256" key="1">
    <source>
        <dbReference type="ARBA" id="ARBA00004323"/>
    </source>
</evidence>
<organism evidence="11 12">
    <name type="scientific">Branchiostoma belcheri</name>
    <name type="common">Amphioxus</name>
    <dbReference type="NCBI Taxonomy" id="7741"/>
    <lineage>
        <taxon>Eukaryota</taxon>
        <taxon>Metazoa</taxon>
        <taxon>Chordata</taxon>
        <taxon>Cephalochordata</taxon>
        <taxon>Leptocardii</taxon>
        <taxon>Amphioxiformes</taxon>
        <taxon>Branchiostomatidae</taxon>
        <taxon>Branchiostoma</taxon>
    </lineage>
</organism>
<dbReference type="Pfam" id="PF00777">
    <property type="entry name" value="Glyco_transf_29"/>
    <property type="match status" value="1"/>
</dbReference>
<dbReference type="GO" id="GO:0003828">
    <property type="term" value="F:alpha-N-acetylneuraminate alpha-2,8-sialyltransferase activity"/>
    <property type="evidence" value="ECO:0007669"/>
    <property type="project" value="TreeGrafter"/>
</dbReference>
<dbReference type="GO" id="GO:0009311">
    <property type="term" value="P:oligosaccharide metabolic process"/>
    <property type="evidence" value="ECO:0007669"/>
    <property type="project" value="TreeGrafter"/>
</dbReference>
<evidence type="ECO:0000256" key="5">
    <source>
        <dbReference type="ARBA" id="ARBA00022692"/>
    </source>
</evidence>
<evidence type="ECO:0000256" key="6">
    <source>
        <dbReference type="ARBA" id="ARBA00022968"/>
    </source>
</evidence>
<evidence type="ECO:0000256" key="7">
    <source>
        <dbReference type="ARBA" id="ARBA00022989"/>
    </source>
</evidence>
<reference evidence="12" key="1">
    <citation type="submission" date="2025-08" db="UniProtKB">
        <authorList>
            <consortium name="RefSeq"/>
        </authorList>
    </citation>
    <scope>IDENTIFICATION</scope>
    <source>
        <tissue evidence="12">Gonad</tissue>
    </source>
</reference>
<proteinExistence type="inferred from homology"/>
<dbReference type="OrthoDB" id="10264956at2759"/>
<keyword evidence="9" id="KW-0472">Membrane</keyword>
<dbReference type="GeneID" id="109479551"/>
<dbReference type="GO" id="GO:0006491">
    <property type="term" value="P:N-glycan processing"/>
    <property type="evidence" value="ECO:0007669"/>
    <property type="project" value="TreeGrafter"/>
</dbReference>
<evidence type="ECO:0000256" key="4">
    <source>
        <dbReference type="ARBA" id="ARBA00022679"/>
    </source>
</evidence>
<dbReference type="PANTHER" id="PTHR11987">
    <property type="entry name" value="ALPHA-2,8-SIALYLTRANSFERASE"/>
    <property type="match status" value="1"/>
</dbReference>
<comment type="subcellular location">
    <subcellularLocation>
        <location evidence="1">Golgi apparatus membrane</location>
        <topology evidence="1">Single-pass type II membrane protein</topology>
    </subcellularLocation>
</comment>
<dbReference type="InterPro" id="IPR038578">
    <property type="entry name" value="GT29-like_sf"/>
</dbReference>
<evidence type="ECO:0000256" key="10">
    <source>
        <dbReference type="ARBA" id="ARBA00023180"/>
    </source>
</evidence>
<dbReference type="GO" id="GO:0000139">
    <property type="term" value="C:Golgi membrane"/>
    <property type="evidence" value="ECO:0007669"/>
    <property type="project" value="UniProtKB-SubCell"/>
</dbReference>
<keyword evidence="11" id="KW-1185">Reference proteome</keyword>
<evidence type="ECO:0000256" key="2">
    <source>
        <dbReference type="ARBA" id="ARBA00006003"/>
    </source>
</evidence>
<dbReference type="InterPro" id="IPR001675">
    <property type="entry name" value="Glyco_trans_29"/>
</dbReference>
<keyword evidence="10" id="KW-0325">Glycoprotein</keyword>
<dbReference type="CDD" id="cd23963">
    <property type="entry name" value="GT29_ST8SIA"/>
    <property type="match status" value="1"/>
</dbReference>
<dbReference type="Gene3D" id="3.90.1480.20">
    <property type="entry name" value="Glycosyl transferase family 29"/>
    <property type="match status" value="1"/>
</dbReference>
<evidence type="ECO:0000256" key="8">
    <source>
        <dbReference type="ARBA" id="ARBA00023034"/>
    </source>
</evidence>
<accession>A0A6P5A1L9</accession>
<dbReference type="KEGG" id="bbel:109479551"/>
<evidence type="ECO:0000256" key="9">
    <source>
        <dbReference type="ARBA" id="ARBA00023136"/>
    </source>
</evidence>
<keyword evidence="6" id="KW-0735">Signal-anchor</keyword>
<dbReference type="RefSeq" id="XP_019637092.1">
    <property type="nucleotide sequence ID" value="XM_019781533.1"/>
</dbReference>
<dbReference type="InterPro" id="IPR050943">
    <property type="entry name" value="Glycosyltr_29_Sialyltrsf"/>
</dbReference>
<gene>
    <name evidence="12" type="primary">LOC109479551</name>
</gene>
<evidence type="ECO:0000313" key="12">
    <source>
        <dbReference type="RefSeq" id="XP_019637092.1"/>
    </source>
</evidence>
<sequence>MMTIVKVSSDIKLKRRCLDYGECRGLSRSLRHHGTCALVGSSGILLNSSCGDDIDASDFVIRFNLSPQEGYTTDVGKKSSMMVLNTIMSLRIYEFLQGAGEGKLKEKDIQKANNTILFFPKSTTHHLQRGKSFEQMLRRQGLNVVVVMGVTAFHNDEMRRQAWDVLDKHHNSDDRPSTGLLLVEVAITFCDRIQVYGFYPFARDQQNRTVPYHYWDDVTSVNSVLKRKHTHNFAAEFEILRTLHNNGVIEHRIGHC</sequence>
<protein>
    <submittedName>
        <fullName evidence="12">Alpha-2,8-sialyltransferase 8B-like</fullName>
    </submittedName>
</protein>
<dbReference type="AlphaFoldDB" id="A0A6P5A1L9"/>
<dbReference type="Proteomes" id="UP000515135">
    <property type="component" value="Unplaced"/>
</dbReference>
<keyword evidence="5" id="KW-0812">Transmembrane</keyword>
<evidence type="ECO:0000313" key="11">
    <source>
        <dbReference type="Proteomes" id="UP000515135"/>
    </source>
</evidence>
<keyword evidence="7" id="KW-1133">Transmembrane helix</keyword>
<keyword evidence="4" id="KW-0808">Transferase</keyword>
<name>A0A6P5A1L9_BRABE</name>